<keyword evidence="3" id="KW-1185">Reference proteome</keyword>
<accession>A0A318UM96</accession>
<reference evidence="2 3" key="1">
    <citation type="submission" date="2018-06" db="EMBL/GenBank/DDBJ databases">
        <title>Genomic Encyclopedia of Archaeal and Bacterial Type Strains, Phase II (KMG-II): from individual species to whole genera.</title>
        <authorList>
            <person name="Goeker M."/>
        </authorList>
    </citation>
    <scope>NUCLEOTIDE SEQUENCE [LARGE SCALE GENOMIC DNA]</scope>
    <source>
        <strain evidence="2 3">DSM 27372</strain>
    </source>
</reference>
<protein>
    <submittedName>
        <fullName evidence="2">Sigma-70-like protein</fullName>
    </submittedName>
</protein>
<dbReference type="SUPFAM" id="SSF88659">
    <property type="entry name" value="Sigma3 and sigma4 domains of RNA polymerase sigma factors"/>
    <property type="match status" value="1"/>
</dbReference>
<dbReference type="Proteomes" id="UP000248198">
    <property type="component" value="Unassembled WGS sequence"/>
</dbReference>
<name>A0A318UM96_9SPHI</name>
<feature type="domain" description="RNA polymerase sigma-70 region 4" evidence="1">
    <location>
        <begin position="101"/>
        <end position="148"/>
    </location>
</feature>
<dbReference type="InterPro" id="IPR013324">
    <property type="entry name" value="RNA_pol_sigma_r3/r4-like"/>
</dbReference>
<dbReference type="GO" id="GO:0006352">
    <property type="term" value="P:DNA-templated transcription initiation"/>
    <property type="evidence" value="ECO:0007669"/>
    <property type="project" value="InterPro"/>
</dbReference>
<evidence type="ECO:0000313" key="2">
    <source>
        <dbReference type="EMBL" id="PYF77123.1"/>
    </source>
</evidence>
<gene>
    <name evidence="2" type="ORF">B0O44_101602</name>
</gene>
<sequence>MLKINQDALHRDSSDEIHIIYGKYSGMLLGYIFEVVKDRKLAEQYLADTFFDFAREFNQLHWQGTSIWCQLLKFTRSRLPLVKNDEDHVHLEKNYAHSKHLNHLTDEQKQVFCEAYIYRYPISAIAERLNKTELLTRKILREAFAMMKKSGEN</sequence>
<dbReference type="OrthoDB" id="796306at2"/>
<dbReference type="GO" id="GO:0003700">
    <property type="term" value="F:DNA-binding transcription factor activity"/>
    <property type="evidence" value="ECO:0007669"/>
    <property type="project" value="InterPro"/>
</dbReference>
<comment type="caution">
    <text evidence="2">The sequence shown here is derived from an EMBL/GenBank/DDBJ whole genome shotgun (WGS) entry which is preliminary data.</text>
</comment>
<dbReference type="RefSeq" id="WP_110827198.1">
    <property type="nucleotide sequence ID" value="NZ_QKLU01000001.1"/>
</dbReference>
<dbReference type="InterPro" id="IPR007630">
    <property type="entry name" value="RNA_pol_sigma70_r4"/>
</dbReference>
<dbReference type="AlphaFoldDB" id="A0A318UM96"/>
<dbReference type="Pfam" id="PF04545">
    <property type="entry name" value="Sigma70_r4"/>
    <property type="match status" value="1"/>
</dbReference>
<evidence type="ECO:0000259" key="1">
    <source>
        <dbReference type="Pfam" id="PF04545"/>
    </source>
</evidence>
<dbReference type="EMBL" id="QKLU01000001">
    <property type="protein sequence ID" value="PYF77123.1"/>
    <property type="molecule type" value="Genomic_DNA"/>
</dbReference>
<organism evidence="2 3">
    <name type="scientific">Pedobacter nutrimenti</name>
    <dbReference type="NCBI Taxonomy" id="1241337"/>
    <lineage>
        <taxon>Bacteria</taxon>
        <taxon>Pseudomonadati</taxon>
        <taxon>Bacteroidota</taxon>
        <taxon>Sphingobacteriia</taxon>
        <taxon>Sphingobacteriales</taxon>
        <taxon>Sphingobacteriaceae</taxon>
        <taxon>Pedobacter</taxon>
    </lineage>
</organism>
<proteinExistence type="predicted"/>
<evidence type="ECO:0000313" key="3">
    <source>
        <dbReference type="Proteomes" id="UP000248198"/>
    </source>
</evidence>